<feature type="non-terminal residue" evidence="2">
    <location>
        <position position="1"/>
    </location>
</feature>
<evidence type="ECO:0000313" key="3">
    <source>
        <dbReference type="Proteomes" id="UP000663853"/>
    </source>
</evidence>
<reference evidence="2" key="1">
    <citation type="submission" date="2021-01" db="EMBL/GenBank/DDBJ databases">
        <authorList>
            <person name="Kaushik A."/>
        </authorList>
    </citation>
    <scope>NUCLEOTIDE SEQUENCE</scope>
    <source>
        <strain evidence="2">AG6-10EEA</strain>
    </source>
</reference>
<proteinExistence type="predicted"/>
<organism evidence="2 3">
    <name type="scientific">Rhizoctonia solani</name>
    <dbReference type="NCBI Taxonomy" id="456999"/>
    <lineage>
        <taxon>Eukaryota</taxon>
        <taxon>Fungi</taxon>
        <taxon>Dikarya</taxon>
        <taxon>Basidiomycota</taxon>
        <taxon>Agaricomycotina</taxon>
        <taxon>Agaricomycetes</taxon>
        <taxon>Cantharellales</taxon>
        <taxon>Ceratobasidiaceae</taxon>
        <taxon>Rhizoctonia</taxon>
    </lineage>
</organism>
<accession>A0A8H3H9F7</accession>
<evidence type="ECO:0000256" key="1">
    <source>
        <dbReference type="SAM" id="MobiDB-lite"/>
    </source>
</evidence>
<feature type="compositionally biased region" description="Polar residues" evidence="1">
    <location>
        <begin position="77"/>
        <end position="86"/>
    </location>
</feature>
<sequence length="86" mass="9012">ILVFHQGEVVESGTQPELIERGGRFAAMWADQVSSMNETRALPDTAGQDGPGVPDFSVDAPFNQKANASPVGLDHGTSPTDSTSGR</sequence>
<dbReference type="AlphaFoldDB" id="A0A8H3H9F7"/>
<evidence type="ECO:0000313" key="2">
    <source>
        <dbReference type="EMBL" id="CAE6493097.1"/>
    </source>
</evidence>
<feature type="region of interest" description="Disordered" evidence="1">
    <location>
        <begin position="36"/>
        <end position="86"/>
    </location>
</feature>
<gene>
    <name evidence="2" type="ORF">RDB_LOCUS103607</name>
</gene>
<name>A0A8H3H9F7_9AGAM</name>
<dbReference type="EMBL" id="CAJMXA010003289">
    <property type="protein sequence ID" value="CAE6493097.1"/>
    <property type="molecule type" value="Genomic_DNA"/>
</dbReference>
<comment type="caution">
    <text evidence="2">The sequence shown here is derived from an EMBL/GenBank/DDBJ whole genome shotgun (WGS) entry which is preliminary data.</text>
</comment>
<protein>
    <submittedName>
        <fullName evidence="2">Uncharacterized protein</fullName>
    </submittedName>
</protein>
<dbReference type="Proteomes" id="UP000663853">
    <property type="component" value="Unassembled WGS sequence"/>
</dbReference>